<dbReference type="Proteomes" id="UP000663851">
    <property type="component" value="Unassembled WGS sequence"/>
</dbReference>
<accession>A0A820M3U0</accession>
<keyword evidence="4" id="KW-1185">Reference proteome</keyword>
<evidence type="ECO:0000256" key="1">
    <source>
        <dbReference type="SAM" id="MobiDB-lite"/>
    </source>
</evidence>
<feature type="compositionally biased region" description="Basic and acidic residues" evidence="1">
    <location>
        <begin position="333"/>
        <end position="344"/>
    </location>
</feature>
<gene>
    <name evidence="3" type="ORF">HFQ381_LOCUS25309</name>
    <name evidence="2" type="ORF">UJA718_LOCUS16883</name>
</gene>
<organism evidence="2 4">
    <name type="scientific">Rotaria socialis</name>
    <dbReference type="NCBI Taxonomy" id="392032"/>
    <lineage>
        <taxon>Eukaryota</taxon>
        <taxon>Metazoa</taxon>
        <taxon>Spiralia</taxon>
        <taxon>Gnathifera</taxon>
        <taxon>Rotifera</taxon>
        <taxon>Eurotatoria</taxon>
        <taxon>Bdelloidea</taxon>
        <taxon>Philodinida</taxon>
        <taxon>Philodinidae</taxon>
        <taxon>Rotaria</taxon>
    </lineage>
</organism>
<name>A0A820M3U0_9BILA</name>
<comment type="caution">
    <text evidence="2">The sequence shown here is derived from an EMBL/GenBank/DDBJ whole genome shotgun (WGS) entry which is preliminary data.</text>
</comment>
<sequence>MPEALDECQHESCMKPFNGRSIRTYACAHHCRKRLCIKHLNEHEQLIEEQTESKTQLKQAWDDYFKVVNIDTIEKQIQLLQQKLQICCGLSDITEKLLLLSDSNSSIENNQNMKSTIEMLQKYMRLENQSKPITYEIDPKNESETEDEADNESCINLSEIYSIDKHIISEILAEIQDGSSTVTTNNGGETRQAMVFDCINTTLDSSSIGTQNSNGLKDQEDDKSMYVIFCLVKILDSKTMSDGDISHDLLNHNEGKDQVPAVSRTLSIHCTTHVGSDLTDACPESSIQNTYPLVYEFEGIPNDSGFKQVALERSDSDSSSDDASSKNRSTNPELKRQSSEESCY</sequence>
<protein>
    <submittedName>
        <fullName evidence="2">Uncharacterized protein</fullName>
    </submittedName>
</protein>
<proteinExistence type="predicted"/>
<feature type="region of interest" description="Disordered" evidence="1">
    <location>
        <begin position="306"/>
        <end position="344"/>
    </location>
</feature>
<reference evidence="2" key="1">
    <citation type="submission" date="2021-02" db="EMBL/GenBank/DDBJ databases">
        <authorList>
            <person name="Nowell W R."/>
        </authorList>
    </citation>
    <scope>NUCLEOTIDE SEQUENCE</scope>
</reference>
<evidence type="ECO:0000313" key="2">
    <source>
        <dbReference type="EMBL" id="CAF4367790.1"/>
    </source>
</evidence>
<dbReference type="EMBL" id="CAJOBO010002811">
    <property type="protein sequence ID" value="CAF4469166.1"/>
    <property type="molecule type" value="Genomic_DNA"/>
</dbReference>
<evidence type="ECO:0000313" key="4">
    <source>
        <dbReference type="Proteomes" id="UP000663873"/>
    </source>
</evidence>
<dbReference type="AlphaFoldDB" id="A0A820M3U0"/>
<dbReference type="EMBL" id="CAJOBP010002671">
    <property type="protein sequence ID" value="CAF4367790.1"/>
    <property type="molecule type" value="Genomic_DNA"/>
</dbReference>
<dbReference type="Proteomes" id="UP000663873">
    <property type="component" value="Unassembled WGS sequence"/>
</dbReference>
<evidence type="ECO:0000313" key="3">
    <source>
        <dbReference type="EMBL" id="CAF4469166.1"/>
    </source>
</evidence>